<dbReference type="AlphaFoldDB" id="A0A1F5EK53"/>
<keyword evidence="1" id="KW-1133">Transmembrane helix</keyword>
<accession>A0A1F5EK53</accession>
<feature type="transmembrane region" description="Helical" evidence="1">
    <location>
        <begin position="6"/>
        <end position="25"/>
    </location>
</feature>
<protein>
    <recommendedName>
        <fullName evidence="2">Thioredoxin domain-containing protein</fullName>
    </recommendedName>
</protein>
<evidence type="ECO:0000313" key="3">
    <source>
        <dbReference type="EMBL" id="OGD67576.1"/>
    </source>
</evidence>
<sequence length="197" mass="21810">MNKNIGIVIGVIVLAVIVGGIYISNNAKNDAMMAKEQMEQKAMEDQKMAEEKAMMEKKAMEEKDAMMKADTTETDSMMKKDETSVMDKSDTMMKVGSYEAYAPEKVALASATHDVVLFFRASWCPTCRALDADIKANLSKIPESLAILDVNYDNSTALKQKYSVTYQHTFVQVDKDGNIIKKWSGSPTLSALVAEVK</sequence>
<keyword evidence="1" id="KW-0812">Transmembrane</keyword>
<dbReference type="InterPro" id="IPR013766">
    <property type="entry name" value="Thioredoxin_domain"/>
</dbReference>
<dbReference type="Pfam" id="PF00085">
    <property type="entry name" value="Thioredoxin"/>
    <property type="match status" value="1"/>
</dbReference>
<dbReference type="PROSITE" id="PS51352">
    <property type="entry name" value="THIOREDOXIN_2"/>
    <property type="match status" value="1"/>
</dbReference>
<evidence type="ECO:0000259" key="2">
    <source>
        <dbReference type="PROSITE" id="PS51352"/>
    </source>
</evidence>
<dbReference type="Proteomes" id="UP000179003">
    <property type="component" value="Unassembled WGS sequence"/>
</dbReference>
<dbReference type="EMBL" id="MFAE01000003">
    <property type="protein sequence ID" value="OGD67576.1"/>
    <property type="molecule type" value="Genomic_DNA"/>
</dbReference>
<dbReference type="InterPro" id="IPR036249">
    <property type="entry name" value="Thioredoxin-like_sf"/>
</dbReference>
<comment type="caution">
    <text evidence="3">The sequence shown here is derived from an EMBL/GenBank/DDBJ whole genome shotgun (WGS) entry which is preliminary data.</text>
</comment>
<feature type="domain" description="Thioredoxin" evidence="2">
    <location>
        <begin position="86"/>
        <end position="197"/>
    </location>
</feature>
<gene>
    <name evidence="3" type="ORF">A2442_02475</name>
</gene>
<name>A0A1F5EK53_9BACT</name>
<evidence type="ECO:0000313" key="4">
    <source>
        <dbReference type="Proteomes" id="UP000179003"/>
    </source>
</evidence>
<keyword evidence="1" id="KW-0472">Membrane</keyword>
<dbReference type="STRING" id="1797582.A2442_02475"/>
<dbReference type="Gene3D" id="3.40.30.10">
    <property type="entry name" value="Glutaredoxin"/>
    <property type="match status" value="1"/>
</dbReference>
<dbReference type="CDD" id="cd02947">
    <property type="entry name" value="TRX_family"/>
    <property type="match status" value="1"/>
</dbReference>
<dbReference type="SUPFAM" id="SSF52833">
    <property type="entry name" value="Thioredoxin-like"/>
    <property type="match status" value="1"/>
</dbReference>
<proteinExistence type="predicted"/>
<organism evidence="3 4">
    <name type="scientific">Candidatus Campbellbacteria bacterium RIFOXYC2_FULL_35_25</name>
    <dbReference type="NCBI Taxonomy" id="1797582"/>
    <lineage>
        <taxon>Bacteria</taxon>
        <taxon>Candidatus Campbelliibacteriota</taxon>
    </lineage>
</organism>
<evidence type="ECO:0000256" key="1">
    <source>
        <dbReference type="SAM" id="Phobius"/>
    </source>
</evidence>
<reference evidence="3 4" key="1">
    <citation type="journal article" date="2016" name="Nat. Commun.">
        <title>Thousands of microbial genomes shed light on interconnected biogeochemical processes in an aquifer system.</title>
        <authorList>
            <person name="Anantharaman K."/>
            <person name="Brown C.T."/>
            <person name="Hug L.A."/>
            <person name="Sharon I."/>
            <person name="Castelle C.J."/>
            <person name="Probst A.J."/>
            <person name="Thomas B.C."/>
            <person name="Singh A."/>
            <person name="Wilkins M.J."/>
            <person name="Karaoz U."/>
            <person name="Brodie E.L."/>
            <person name="Williams K.H."/>
            <person name="Hubbard S.S."/>
            <person name="Banfield J.F."/>
        </authorList>
    </citation>
    <scope>NUCLEOTIDE SEQUENCE [LARGE SCALE GENOMIC DNA]</scope>
</reference>